<comment type="caution">
    <text evidence="9">The sequence shown here is derived from an EMBL/GenBank/DDBJ whole genome shotgun (WGS) entry which is preliminary data.</text>
</comment>
<evidence type="ECO:0000256" key="1">
    <source>
        <dbReference type="ARBA" id="ARBA00022741"/>
    </source>
</evidence>
<keyword evidence="5" id="KW-0238">DNA-binding</keyword>
<organism evidence="9 10">
    <name type="scientific">Acholeplasma laidlawii</name>
    <dbReference type="NCBI Taxonomy" id="2148"/>
    <lineage>
        <taxon>Bacteria</taxon>
        <taxon>Bacillati</taxon>
        <taxon>Mycoplasmatota</taxon>
        <taxon>Mollicutes</taxon>
        <taxon>Acholeplasmatales</taxon>
        <taxon>Acholeplasmataceae</taxon>
        <taxon>Acholeplasma</taxon>
    </lineage>
</organism>
<evidence type="ECO:0000256" key="5">
    <source>
        <dbReference type="ARBA" id="ARBA00023125"/>
    </source>
</evidence>
<dbReference type="PANTHER" id="PTHR42957:SF1">
    <property type="entry name" value="HELICASE MJ1565-RELATED"/>
    <property type="match status" value="1"/>
</dbReference>
<evidence type="ECO:0000259" key="7">
    <source>
        <dbReference type="Pfam" id="PF01935"/>
    </source>
</evidence>
<evidence type="ECO:0000313" key="9">
    <source>
        <dbReference type="EMBL" id="TRX99520.1"/>
    </source>
</evidence>
<reference evidence="9 10" key="1">
    <citation type="submission" date="2019-07" db="EMBL/GenBank/DDBJ databases">
        <title>Genome sequence of Acholeplasma laidlawii strain with increased resistance to erythromycin.</title>
        <authorList>
            <person name="Medvedeva E.S."/>
            <person name="Baranova N.B."/>
            <person name="Siniagina M.N."/>
            <person name="Mouzykantov A."/>
            <person name="Chernova O.A."/>
            <person name="Chernov V.M."/>
        </authorList>
    </citation>
    <scope>NUCLEOTIDE SEQUENCE [LARGE SCALE GENOMIC DNA]</scope>
    <source>
        <strain evidence="9 10">PG8REry</strain>
    </source>
</reference>
<keyword evidence="6" id="KW-0413">Isomerase</keyword>
<dbReference type="Pfam" id="PF01935">
    <property type="entry name" value="DUF87"/>
    <property type="match status" value="1"/>
</dbReference>
<keyword evidence="2" id="KW-0378">Hydrolase</keyword>
<feature type="domain" description="Helicase HerA central" evidence="7">
    <location>
        <begin position="134"/>
        <end position="415"/>
    </location>
</feature>
<dbReference type="GO" id="GO:0004386">
    <property type="term" value="F:helicase activity"/>
    <property type="evidence" value="ECO:0007669"/>
    <property type="project" value="UniProtKB-KW"/>
</dbReference>
<dbReference type="EMBL" id="VKID01000001">
    <property type="protein sequence ID" value="TRX99520.1"/>
    <property type="molecule type" value="Genomic_DNA"/>
</dbReference>
<dbReference type="GO" id="GO:0003677">
    <property type="term" value="F:DNA binding"/>
    <property type="evidence" value="ECO:0007669"/>
    <property type="project" value="UniProtKB-KW"/>
</dbReference>
<evidence type="ECO:0000313" key="10">
    <source>
        <dbReference type="Proteomes" id="UP000315938"/>
    </source>
</evidence>
<dbReference type="PANTHER" id="PTHR42957">
    <property type="entry name" value="HELICASE MJ1565-RELATED"/>
    <property type="match status" value="1"/>
</dbReference>
<protein>
    <submittedName>
        <fullName evidence="9">DUF853 family protein</fullName>
    </submittedName>
</protein>
<proteinExistence type="predicted"/>
<gene>
    <name evidence="9" type="ORF">FNV44_00330</name>
</gene>
<dbReference type="AlphaFoldDB" id="A0A553IH55"/>
<dbReference type="InterPro" id="IPR033186">
    <property type="entry name" value="HerA_C"/>
</dbReference>
<dbReference type="Proteomes" id="UP000315938">
    <property type="component" value="Unassembled WGS sequence"/>
</dbReference>
<evidence type="ECO:0000259" key="8">
    <source>
        <dbReference type="Pfam" id="PF05872"/>
    </source>
</evidence>
<dbReference type="Pfam" id="PF05872">
    <property type="entry name" value="HerA_C"/>
    <property type="match status" value="1"/>
</dbReference>
<dbReference type="GO" id="GO:0016787">
    <property type="term" value="F:hydrolase activity"/>
    <property type="evidence" value="ECO:0007669"/>
    <property type="project" value="UniProtKB-KW"/>
</dbReference>
<feature type="domain" description="Helicase HerA-like C-terminal" evidence="8">
    <location>
        <begin position="437"/>
        <end position="539"/>
    </location>
</feature>
<name>A0A553IH55_ACHLA</name>
<evidence type="ECO:0000256" key="2">
    <source>
        <dbReference type="ARBA" id="ARBA00022801"/>
    </source>
</evidence>
<sequence length="592" mass="67136">MHKKITFIGFITNVDSGKIDVRISNDIPSASPIIDGIQYSIGQIGTLVRIPLGNTMLFGVVDSVNISGVDQTKMTLIDHDLVNRNIRVNLIGEKIGRGVFQKGIGVFPTINDEVHIVTESDIKSIYDFDSTGQIELGTHASSNDLPIYLDLQKIISRHLAILGSTGSGKSNTTARVISSILEKFEGSRIILIDIHGEYSSAFPAKSKVMRLNSPDSPLYIPYWAMNFDELSFFLVGREAGSERPEDKRLREEIVRLKKENKDKIKAGSINEEYITEDSPIPFDIRLMWHNLNREVIATYNKADQVSQTRDNEMLIDEGDYSELIPAQFQPYTVDSKAPYKSKNQTMYLYEKKIFSRLSDNKYDFMFKPGGYLDGENKDLNDLIIEWMGHEKRLTILDLSGIPYELMDISIGLINRIVYDSMFWGKDEDYTGRARPILMVFEEAHAYLPKNQDSRYIYGYARKSVEKIFKEGRKFGIGAAVVTQRPSEISDTILAQVGTTISMRLTNSSDQSSVKATAPNNMTGLMDLLPTLRIGECIVVGDAIKIPSRVRIQKFEPRPNSNDPDIIKSWSHKFESKDTDYINVVRKMRERRF</sequence>
<dbReference type="InterPro" id="IPR008571">
    <property type="entry name" value="HerA-like"/>
</dbReference>
<keyword evidence="1" id="KW-0547">Nucleotide-binding</keyword>
<evidence type="ECO:0000256" key="6">
    <source>
        <dbReference type="ARBA" id="ARBA00023235"/>
    </source>
</evidence>
<dbReference type="SUPFAM" id="SSF52540">
    <property type="entry name" value="P-loop containing nucleoside triphosphate hydrolases"/>
    <property type="match status" value="1"/>
</dbReference>
<dbReference type="InterPro" id="IPR027417">
    <property type="entry name" value="P-loop_NTPase"/>
</dbReference>
<dbReference type="RefSeq" id="WP_094573342.1">
    <property type="nucleotide sequence ID" value="NZ_JACAOE010000001.1"/>
</dbReference>
<dbReference type="GO" id="GO:0005524">
    <property type="term" value="F:ATP binding"/>
    <property type="evidence" value="ECO:0007669"/>
    <property type="project" value="UniProtKB-KW"/>
</dbReference>
<evidence type="ECO:0000256" key="3">
    <source>
        <dbReference type="ARBA" id="ARBA00022806"/>
    </source>
</evidence>
<dbReference type="Gene3D" id="3.40.50.300">
    <property type="entry name" value="P-loop containing nucleotide triphosphate hydrolases"/>
    <property type="match status" value="2"/>
</dbReference>
<keyword evidence="4" id="KW-0067">ATP-binding</keyword>
<dbReference type="InterPro" id="IPR002789">
    <property type="entry name" value="HerA_central"/>
</dbReference>
<evidence type="ECO:0000256" key="4">
    <source>
        <dbReference type="ARBA" id="ARBA00022840"/>
    </source>
</evidence>
<keyword evidence="3" id="KW-0347">Helicase</keyword>
<accession>A0A553IH55</accession>